<evidence type="ECO:0000256" key="3">
    <source>
        <dbReference type="ARBA" id="ARBA00023163"/>
    </source>
</evidence>
<dbReference type="Pfam" id="PF12833">
    <property type="entry name" value="HTH_18"/>
    <property type="match status" value="1"/>
</dbReference>
<dbReference type="InterPro" id="IPR018062">
    <property type="entry name" value="HTH_AraC-typ_CS"/>
</dbReference>
<dbReference type="EMBL" id="LWDV01000009">
    <property type="protein sequence ID" value="OCL26657.1"/>
    <property type="molecule type" value="Genomic_DNA"/>
</dbReference>
<accession>A0A1C0A8U3</accession>
<dbReference type="Gene3D" id="3.20.80.10">
    <property type="entry name" value="Regulatory factor, effector binding domain"/>
    <property type="match status" value="1"/>
</dbReference>
<dbReference type="GO" id="GO:0043565">
    <property type="term" value="F:sequence-specific DNA binding"/>
    <property type="evidence" value="ECO:0007669"/>
    <property type="project" value="InterPro"/>
</dbReference>
<keyword evidence="3" id="KW-0804">Transcription</keyword>
<dbReference type="OrthoDB" id="9801123at2"/>
<sequence>MECLQKMNDSLDYLEEHLCEEVNIEEVAKVACLSKFHFQRMFHILTDVTVAEYLRKRRLTLAAQELATYDSKVIDVALKYGYSTPESFSKAFKKLHGINPSEVRDCEVTLKAYPRFFFQIQLKGAERMNYKIIERDEFKIVGKGIRVSTVDGENFKAIPEFWEECCSSGFYDELTEKMGDLGVMGVCGVDCDSQKDEFTYMVAIEKPESKIDFDVVEREIPASTWAVFESIGPMPDAIQEVWKRIFAEWFPSTGYEHAGTSELEIYYPGNPNDADYKSEVWVPIIKE</sequence>
<protein>
    <submittedName>
        <fullName evidence="5">AraC family transcriptional regulator</fullName>
    </submittedName>
</protein>
<dbReference type="Pfam" id="PF14526">
    <property type="entry name" value="Cass2"/>
    <property type="match status" value="1"/>
</dbReference>
<dbReference type="InterPro" id="IPR020449">
    <property type="entry name" value="Tscrpt_reg_AraC-type_HTH"/>
</dbReference>
<dbReference type="SUPFAM" id="SSF55136">
    <property type="entry name" value="Probable bacterial effector-binding domain"/>
    <property type="match status" value="1"/>
</dbReference>
<dbReference type="AlphaFoldDB" id="A0A1C0A8U3"/>
<keyword evidence="1" id="KW-0805">Transcription regulation</keyword>
<dbReference type="PANTHER" id="PTHR47504:SF5">
    <property type="entry name" value="RIGHT ORIGIN-BINDING PROTEIN"/>
    <property type="match status" value="1"/>
</dbReference>
<dbReference type="RefSeq" id="WP_068718705.1">
    <property type="nucleotide sequence ID" value="NZ_LWDV01000009.1"/>
</dbReference>
<name>A0A1C0A8U3_9FIRM</name>
<dbReference type="InterPro" id="IPR009057">
    <property type="entry name" value="Homeodomain-like_sf"/>
</dbReference>
<organism evidence="5 6">
    <name type="scientific">Orenia metallireducens</name>
    <dbReference type="NCBI Taxonomy" id="1413210"/>
    <lineage>
        <taxon>Bacteria</taxon>
        <taxon>Bacillati</taxon>
        <taxon>Bacillota</taxon>
        <taxon>Clostridia</taxon>
        <taxon>Halanaerobiales</taxon>
        <taxon>Halobacteroidaceae</taxon>
        <taxon>Orenia</taxon>
    </lineage>
</organism>
<dbReference type="SMART" id="SM00342">
    <property type="entry name" value="HTH_ARAC"/>
    <property type="match status" value="1"/>
</dbReference>
<dbReference type="PROSITE" id="PS01124">
    <property type="entry name" value="HTH_ARAC_FAMILY_2"/>
    <property type="match status" value="1"/>
</dbReference>
<dbReference type="InterPro" id="IPR050959">
    <property type="entry name" value="MarA-like"/>
</dbReference>
<dbReference type="SMART" id="SM00871">
    <property type="entry name" value="AraC_E_bind"/>
    <property type="match status" value="1"/>
</dbReference>
<proteinExistence type="predicted"/>
<reference evidence="6" key="1">
    <citation type="submission" date="2016-07" db="EMBL/GenBank/DDBJ databases">
        <authorList>
            <person name="Florea S."/>
            <person name="Webb J.S."/>
            <person name="Jaromczyk J."/>
            <person name="Schardl C.L."/>
        </authorList>
    </citation>
    <scope>NUCLEOTIDE SEQUENCE [LARGE SCALE GENOMIC DNA]</scope>
    <source>
        <strain evidence="6">Z6</strain>
    </source>
</reference>
<keyword evidence="2" id="KW-0238">DNA-binding</keyword>
<dbReference type="Gene3D" id="1.10.10.60">
    <property type="entry name" value="Homeodomain-like"/>
    <property type="match status" value="2"/>
</dbReference>
<dbReference type="PRINTS" id="PR00032">
    <property type="entry name" value="HTHARAC"/>
</dbReference>
<evidence type="ECO:0000256" key="1">
    <source>
        <dbReference type="ARBA" id="ARBA00023015"/>
    </source>
</evidence>
<dbReference type="InterPro" id="IPR011256">
    <property type="entry name" value="Reg_factor_effector_dom_sf"/>
</dbReference>
<dbReference type="InterPro" id="IPR018060">
    <property type="entry name" value="HTH_AraC"/>
</dbReference>
<evidence type="ECO:0000313" key="5">
    <source>
        <dbReference type="EMBL" id="OCL26657.1"/>
    </source>
</evidence>
<reference evidence="5 6" key="2">
    <citation type="submission" date="2016-08" db="EMBL/GenBank/DDBJ databases">
        <title>Orenia metallireducens sp. nov. strain Z6, a Novel Metal-reducing Firmicute from the Deep Subsurface.</title>
        <authorList>
            <person name="Maxim B.I."/>
            <person name="Kenneth K."/>
            <person name="Flynn T.M."/>
            <person name="Oloughlin E.J."/>
            <person name="Locke R.A."/>
            <person name="Weber J.R."/>
            <person name="Egan S.M."/>
            <person name="Mackie R.I."/>
            <person name="Cann I.K."/>
        </authorList>
    </citation>
    <scope>NUCLEOTIDE SEQUENCE [LARGE SCALE GENOMIC DNA]</scope>
    <source>
        <strain evidence="5 6">Z6</strain>
    </source>
</reference>
<evidence type="ECO:0000313" key="6">
    <source>
        <dbReference type="Proteomes" id="UP000093514"/>
    </source>
</evidence>
<dbReference type="InterPro" id="IPR010499">
    <property type="entry name" value="AraC_E-bd"/>
</dbReference>
<dbReference type="PROSITE" id="PS00041">
    <property type="entry name" value="HTH_ARAC_FAMILY_1"/>
    <property type="match status" value="1"/>
</dbReference>
<gene>
    <name evidence="5" type="ORF">U472_11810</name>
</gene>
<dbReference type="GO" id="GO:0003700">
    <property type="term" value="F:DNA-binding transcription factor activity"/>
    <property type="evidence" value="ECO:0007669"/>
    <property type="project" value="InterPro"/>
</dbReference>
<evidence type="ECO:0000256" key="2">
    <source>
        <dbReference type="ARBA" id="ARBA00023125"/>
    </source>
</evidence>
<dbReference type="PANTHER" id="PTHR47504">
    <property type="entry name" value="RIGHT ORIGIN-BINDING PROTEIN"/>
    <property type="match status" value="1"/>
</dbReference>
<comment type="caution">
    <text evidence="5">The sequence shown here is derived from an EMBL/GenBank/DDBJ whole genome shotgun (WGS) entry which is preliminary data.</text>
</comment>
<evidence type="ECO:0000259" key="4">
    <source>
        <dbReference type="PROSITE" id="PS01124"/>
    </source>
</evidence>
<dbReference type="SUPFAM" id="SSF46689">
    <property type="entry name" value="Homeodomain-like"/>
    <property type="match status" value="2"/>
</dbReference>
<feature type="domain" description="HTH araC/xylS-type" evidence="4">
    <location>
        <begin position="8"/>
        <end position="106"/>
    </location>
</feature>
<keyword evidence="6" id="KW-1185">Reference proteome</keyword>
<dbReference type="InterPro" id="IPR029441">
    <property type="entry name" value="Cass2"/>
</dbReference>
<dbReference type="Proteomes" id="UP000093514">
    <property type="component" value="Unassembled WGS sequence"/>
</dbReference>